<feature type="compositionally biased region" description="Basic and acidic residues" evidence="1">
    <location>
        <begin position="115"/>
        <end position="143"/>
    </location>
</feature>
<feature type="region of interest" description="Disordered" evidence="1">
    <location>
        <begin position="85"/>
        <end position="143"/>
    </location>
</feature>
<feature type="compositionally biased region" description="Basic and acidic residues" evidence="1">
    <location>
        <begin position="94"/>
        <end position="105"/>
    </location>
</feature>
<reference evidence="3 4" key="1">
    <citation type="submission" date="2025-04" db="UniProtKB">
        <authorList>
            <consortium name="RefSeq"/>
        </authorList>
    </citation>
    <scope>IDENTIFICATION</scope>
    <source>
        <tissue evidence="3 4">Sperm</tissue>
    </source>
</reference>
<evidence type="ECO:0000313" key="3">
    <source>
        <dbReference type="RefSeq" id="XP_032835526.1"/>
    </source>
</evidence>
<name>A0AAJ7UFV3_PETMA</name>
<proteinExistence type="predicted"/>
<evidence type="ECO:0000313" key="2">
    <source>
        <dbReference type="Proteomes" id="UP001318040"/>
    </source>
</evidence>
<evidence type="ECO:0000256" key="1">
    <source>
        <dbReference type="SAM" id="MobiDB-lite"/>
    </source>
</evidence>
<protein>
    <submittedName>
        <fullName evidence="3 4">Interferon-induced very large GTPase 1-like</fullName>
    </submittedName>
</protein>
<organism evidence="2 4">
    <name type="scientific">Petromyzon marinus</name>
    <name type="common">Sea lamprey</name>
    <dbReference type="NCBI Taxonomy" id="7757"/>
    <lineage>
        <taxon>Eukaryota</taxon>
        <taxon>Metazoa</taxon>
        <taxon>Chordata</taxon>
        <taxon>Craniata</taxon>
        <taxon>Vertebrata</taxon>
        <taxon>Cyclostomata</taxon>
        <taxon>Hyperoartia</taxon>
        <taxon>Petromyzontiformes</taxon>
        <taxon>Petromyzontidae</taxon>
        <taxon>Petromyzon</taxon>
    </lineage>
</organism>
<dbReference type="RefSeq" id="XP_032835526.1">
    <property type="nucleotide sequence ID" value="XM_032979635.1"/>
</dbReference>
<gene>
    <name evidence="3 4" type="primary">LOC116957470</name>
</gene>
<sequence>MSEEEEHDIKAQDELAKVMTDLGLNTNYWIPKLRDILHITNVQALQYFGPEEFETIEPHSRLPWEKKALSKLVEMSGKEVVLKQSQKCDPIGNEQKHDTPTKQHPEQMQQKRSTHIGEAKMEDETEQRLELKGAKENPLCDKSHSNDMESTFLKQLDLANISTLHGTVSRQICLQNASKGLALEGVYKTGQINARLQKRGKLVNIPMSFDLAGPVHQPMIKQQEFSSSEEESIFDTAVEKIGFNTITTGFLQALKEETTSQHSKALYTEEKQRENPNSSRIHCAKYLYLPLASGSFDFDKLKLSDEALEELQSIESTLKSVNDAFKTRVLKSRLGSFFENFGSHVHTGPIHFGGIFKWKASTEDITSNQKNEQRNILLEAVERYSTSAYNSSGCAGGVSMMASNFITEFSEKYNATLLSKVTFSVGTIGGPPGICSLEQWKTDIVSNAKMWSVIDRGTSLVPVWDIVTFNHENDFENTLIANSLKEAYTLLTNPIPNCRVEVSAKAEAQSVMQDIKHWQESDVEYNLQKIIDLKQKLHDETKNNLIWVNTCLSHPALQSFLSNFITAPANTVKIKKLMRSIMEPKCCEVDSFPQLASVMQWLNESEGVSAQVSDFKDLVNILTKAKENLKEVEFSTKYSEIIEKRNKEITNSFNSFCQSLRTSELIEQELLIISVASGVGYCVKEKRFQRPLHYDNIAHLQLTLESACGESSSTC</sequence>
<dbReference type="AlphaFoldDB" id="A0AAJ7UFV3"/>
<dbReference type="Proteomes" id="UP001318040">
    <property type="component" value="Chromosome 75"/>
</dbReference>
<dbReference type="KEGG" id="pmrn:116957470"/>
<evidence type="ECO:0000313" key="4">
    <source>
        <dbReference type="RefSeq" id="XP_032835527.1"/>
    </source>
</evidence>
<dbReference type="RefSeq" id="XP_032835527.1">
    <property type="nucleotide sequence ID" value="XM_032979636.1"/>
</dbReference>
<keyword evidence="2" id="KW-1185">Reference proteome</keyword>
<accession>A0AAJ7UFV3</accession>